<organism evidence="1 2">
    <name type="scientific">Haloferax larsenii</name>
    <dbReference type="NCBI Taxonomy" id="302484"/>
    <lineage>
        <taxon>Archaea</taxon>
        <taxon>Methanobacteriati</taxon>
        <taxon>Methanobacteriota</taxon>
        <taxon>Stenosarchaea group</taxon>
        <taxon>Halobacteria</taxon>
        <taxon>Halobacteriales</taxon>
        <taxon>Haloferacaceae</taxon>
        <taxon>Haloferax</taxon>
    </lineage>
</organism>
<protein>
    <submittedName>
        <fullName evidence="1">Uncharacterized protein</fullName>
    </submittedName>
</protein>
<dbReference type="Proteomes" id="UP000183894">
    <property type="component" value="Unassembled WGS sequence"/>
</dbReference>
<reference evidence="1 2" key="1">
    <citation type="submission" date="2016-10" db="EMBL/GenBank/DDBJ databases">
        <authorList>
            <person name="de Groot N.N."/>
        </authorList>
    </citation>
    <scope>NUCLEOTIDE SEQUENCE [LARGE SCALE GENOMIC DNA]</scope>
    <source>
        <strain evidence="1 2">CDM_5</strain>
    </source>
</reference>
<dbReference type="EMBL" id="FOAD01000008">
    <property type="protein sequence ID" value="SEL78028.1"/>
    <property type="molecule type" value="Genomic_DNA"/>
</dbReference>
<dbReference type="AlphaFoldDB" id="A0A1H7SZY7"/>
<accession>A0A1H7SZY7</accession>
<evidence type="ECO:0000313" key="2">
    <source>
        <dbReference type="Proteomes" id="UP000183894"/>
    </source>
</evidence>
<name>A0A1H7SZY7_HALLR</name>
<gene>
    <name evidence="1" type="ORF">SAMN04488691_10811</name>
</gene>
<evidence type="ECO:0000313" key="1">
    <source>
        <dbReference type="EMBL" id="SEL78028.1"/>
    </source>
</evidence>
<proteinExistence type="predicted"/>
<sequence>MCYSNINFHVGRRDSPQDSSIDRRKLLKSIGIAAVGTAGLTGSVSATEEAVSSEEKERILDNDLVSNLRSELNNPEVSDVSRKNVVKDDETFTVTTLQTPVGKLVFGEHESKKSAVQFHLASDLKPPETRELPKQYRKLAKTTGAVLILDNDENIVQLREATPDERAQLAKETGADKKEALMFYTSTLDGFEVHTKSEASTASTESDTSEVYLVDTESDGAIESGSARLATDSDDVTIQADCETWGDRCLQHISICTGCAALCASVSIGNIPGVVACATCVGGVCHFTLPIACGKLIENCA</sequence>